<gene>
    <name evidence="1" type="ORF">JGI4_00644</name>
</gene>
<dbReference type="InterPro" id="IPR024541">
    <property type="entry name" value="DUF3881"/>
</dbReference>
<accession>A0A0P1NW73</accession>
<dbReference type="OrthoDB" id="666874at2"/>
<accession>A0A0P1P489</accession>
<evidence type="ECO:0000313" key="2">
    <source>
        <dbReference type="Proteomes" id="UP000182011"/>
    </source>
</evidence>
<reference evidence="1 2" key="1">
    <citation type="submission" date="2015-11" db="EMBL/GenBank/DDBJ databases">
        <authorList>
            <person name="Zhang Y."/>
            <person name="Guo Z."/>
        </authorList>
    </citation>
    <scope>NUCLEOTIDE SEQUENCE [LARGE SCALE GENOMIC DNA]</scope>
    <source>
        <strain evidence="1">JGI-4</strain>
    </source>
</reference>
<accession>A0A0P1LXB2</accession>
<accession>A0A0S4MVK9</accession>
<sequence length="252" mass="28325">MGSIFSSVGFKVETQKDLVDLVESTIGDKEFSDSFGVFQKVQLAGYTLNAGHGIVFNVNLAHMGEGWEIVDVSPCFYGSKEHSVVLKDCELYQDVEDEWKFYLYGIEEENGTPVEIYISNFVQCASYLPPMGEKYEVIPVGLAYNGEILPPRRLIQTDIPEEGSTMANFFVQTAQIQAMENIPPVVYGLLGDILDVKKIKNEWTGEEIYWLYIDTSPFKLEVLINPADLEGEPEVGKRLFATVWLQGQVTPK</sequence>
<name>A0A0P1LEX6_9BACT</name>
<dbReference type="STRING" id="1633631.GCA_001442925_00644"/>
<accession>A0A0P1MS31</accession>
<accession>A0A0P1LP72</accession>
<dbReference type="Proteomes" id="UP000182011">
    <property type="component" value="Unassembled WGS sequence"/>
</dbReference>
<accession>A0A0P1L867</accession>
<dbReference type="Pfam" id="PF12997">
    <property type="entry name" value="DUF3881"/>
    <property type="match status" value="1"/>
</dbReference>
<dbReference type="AlphaFoldDB" id="A0A0P1LEX6"/>
<proteinExistence type="predicted"/>
<protein>
    <submittedName>
        <fullName evidence="1">Uncharacterized protein</fullName>
    </submittedName>
</protein>
<evidence type="ECO:0000313" key="1">
    <source>
        <dbReference type="EMBL" id="CUU02932.1"/>
    </source>
</evidence>
<organism evidence="1 2">
    <name type="scientific">Candidatus Kryptonium thompsonii</name>
    <dbReference type="NCBI Taxonomy" id="1633631"/>
    <lineage>
        <taxon>Bacteria</taxon>
        <taxon>Pseudomonadati</taxon>
        <taxon>Candidatus Kryptoniota</taxon>
        <taxon>Candidatus Kryptonium</taxon>
    </lineage>
</organism>
<accession>A0A0P1LEX6</accession>
<accession>A0A0P1LH38</accession>
<accession>A0A0P1LT95</accession>
<dbReference type="EMBL" id="FAOP01000003">
    <property type="protein sequence ID" value="CUU02932.1"/>
    <property type="molecule type" value="Genomic_DNA"/>
</dbReference>
<dbReference type="RefSeq" id="WP_047134027.1">
    <property type="nucleotide sequence ID" value="NZ_CZVJ01000012.1"/>
</dbReference>